<feature type="active site" evidence="6">
    <location>
        <position position="745"/>
    </location>
</feature>
<dbReference type="PANTHER" id="PTHR42862">
    <property type="entry name" value="DELTA-1-PYRROLINE-5-CARBOXYLATE DEHYDROGENASE 1, ISOFORM A-RELATED"/>
    <property type="match status" value="1"/>
</dbReference>
<comment type="caution">
    <text evidence="11">The sequence shown here is derived from an EMBL/GenBank/DDBJ whole genome shotgun (WGS) entry which is preliminary data.</text>
</comment>
<reference evidence="11" key="1">
    <citation type="submission" date="2022-08" db="EMBL/GenBank/DDBJ databases">
        <title>Novel Bdellovibrio Species Isolated from Svalbard: Designation Bdellovibrio svalbardensis.</title>
        <authorList>
            <person name="Mitchell R.J."/>
            <person name="Choi S.Y."/>
        </authorList>
    </citation>
    <scope>NUCLEOTIDE SEQUENCE</scope>
    <source>
        <strain evidence="11">PAP01</strain>
    </source>
</reference>
<dbReference type="InterPro" id="IPR002872">
    <property type="entry name" value="Proline_DH_dom"/>
</dbReference>
<dbReference type="Pfam" id="PF00171">
    <property type="entry name" value="Aldedh"/>
    <property type="match status" value="1"/>
</dbReference>
<evidence type="ECO:0000259" key="9">
    <source>
        <dbReference type="Pfam" id="PF01619"/>
    </source>
</evidence>
<dbReference type="InterPro" id="IPR029510">
    <property type="entry name" value="Ald_DH_CS_GLU"/>
</dbReference>
<organism evidence="11 12">
    <name type="scientific">Bdellovibrio svalbardensis</name>
    <dbReference type="NCBI Taxonomy" id="2972972"/>
    <lineage>
        <taxon>Bacteria</taxon>
        <taxon>Pseudomonadati</taxon>
        <taxon>Bdellovibrionota</taxon>
        <taxon>Bdellovibrionia</taxon>
        <taxon>Bdellovibrionales</taxon>
        <taxon>Pseudobdellovibrionaceae</taxon>
        <taxon>Bdellovibrio</taxon>
    </lineage>
</organism>
<evidence type="ECO:0000313" key="11">
    <source>
        <dbReference type="EMBL" id="MDG0817797.1"/>
    </source>
</evidence>
<dbReference type="PIRSF" id="PIRSF000197">
    <property type="entry name" value="Bifunct_PutA"/>
    <property type="match status" value="1"/>
</dbReference>
<dbReference type="Pfam" id="PF01619">
    <property type="entry name" value="Pro_dh"/>
    <property type="match status" value="1"/>
</dbReference>
<dbReference type="Pfam" id="PF18083">
    <property type="entry name" value="PutA_N"/>
    <property type="match status" value="1"/>
</dbReference>
<dbReference type="InterPro" id="IPR050485">
    <property type="entry name" value="Proline_metab_enzyme"/>
</dbReference>
<dbReference type="PANTHER" id="PTHR42862:SF1">
    <property type="entry name" value="DELTA-1-PYRROLINE-5-CARBOXYLATE DEHYDROGENASE 2, ISOFORM A-RELATED"/>
    <property type="match status" value="1"/>
</dbReference>
<dbReference type="RefSeq" id="WP_277579268.1">
    <property type="nucleotide sequence ID" value="NZ_JANRMI010000004.1"/>
</dbReference>
<evidence type="ECO:0000256" key="6">
    <source>
        <dbReference type="PROSITE-ProRule" id="PRU10007"/>
    </source>
</evidence>
<dbReference type="CDD" id="cd07124">
    <property type="entry name" value="ALDH_PutA-P5CDH-RocA"/>
    <property type="match status" value="1"/>
</dbReference>
<evidence type="ECO:0000259" key="10">
    <source>
        <dbReference type="Pfam" id="PF18083"/>
    </source>
</evidence>
<comment type="similarity">
    <text evidence="7">Belongs to the aldehyde dehydrogenase family.</text>
</comment>
<protein>
    <recommendedName>
        <fullName evidence="2">L-glutamate gamma-semialdehyde dehydrogenase</fullName>
        <ecNumber evidence="2">1.2.1.88</ecNumber>
    </recommendedName>
</protein>
<evidence type="ECO:0000256" key="5">
    <source>
        <dbReference type="ARBA" id="ARBA00048142"/>
    </source>
</evidence>
<evidence type="ECO:0000256" key="4">
    <source>
        <dbReference type="ARBA" id="ARBA00023027"/>
    </source>
</evidence>
<dbReference type="InterPro" id="IPR025703">
    <property type="entry name" value="Bifunct_PutA"/>
</dbReference>
<dbReference type="SUPFAM" id="SSF51730">
    <property type="entry name" value="FAD-linked oxidoreductase"/>
    <property type="match status" value="1"/>
</dbReference>
<dbReference type="SUPFAM" id="SSF53720">
    <property type="entry name" value="ALDH-like"/>
    <property type="match status" value="1"/>
</dbReference>
<comment type="pathway">
    <text evidence="1">Amino-acid degradation; L-proline degradation into L-glutamate; L-glutamate from L-proline: step 2/2.</text>
</comment>
<dbReference type="EMBL" id="JANRMI010000004">
    <property type="protein sequence ID" value="MDG0817797.1"/>
    <property type="molecule type" value="Genomic_DNA"/>
</dbReference>
<gene>
    <name evidence="11" type="ORF">NWE73_15555</name>
</gene>
<evidence type="ECO:0000256" key="1">
    <source>
        <dbReference type="ARBA" id="ARBA00004786"/>
    </source>
</evidence>
<name>A0ABT6DLP4_9BACT</name>
<dbReference type="InterPro" id="IPR015590">
    <property type="entry name" value="Aldehyde_DH_dom"/>
</dbReference>
<dbReference type="InterPro" id="IPR016160">
    <property type="entry name" value="Ald_DH_CS_CYS"/>
</dbReference>
<dbReference type="Proteomes" id="UP001152321">
    <property type="component" value="Unassembled WGS sequence"/>
</dbReference>
<keyword evidence="4" id="KW-0520">NAD</keyword>
<proteinExistence type="inferred from homology"/>
<dbReference type="InterPro" id="IPR016161">
    <property type="entry name" value="Ald_DH/histidinol_DH"/>
</dbReference>
<evidence type="ECO:0000259" key="8">
    <source>
        <dbReference type="Pfam" id="PF00171"/>
    </source>
</evidence>
<evidence type="ECO:0000256" key="2">
    <source>
        <dbReference type="ARBA" id="ARBA00012884"/>
    </source>
</evidence>
<dbReference type="Gene3D" id="3.40.605.10">
    <property type="entry name" value="Aldehyde Dehydrogenase, Chain A, domain 1"/>
    <property type="match status" value="1"/>
</dbReference>
<dbReference type="EC" id="1.2.1.88" evidence="2"/>
<dbReference type="PROSITE" id="PS00070">
    <property type="entry name" value="ALDEHYDE_DEHYDR_CYS"/>
    <property type="match status" value="1"/>
</dbReference>
<feature type="domain" description="Proline utilization A N-terminal" evidence="10">
    <location>
        <begin position="7"/>
        <end position="116"/>
    </location>
</feature>
<feature type="domain" description="Aldehyde dehydrogenase" evidence="8">
    <location>
        <begin position="509"/>
        <end position="965"/>
    </location>
</feature>
<dbReference type="Gene3D" id="3.40.309.10">
    <property type="entry name" value="Aldehyde Dehydrogenase, Chain A, domain 2"/>
    <property type="match status" value="1"/>
</dbReference>
<accession>A0ABT6DLP4</accession>
<evidence type="ECO:0000313" key="12">
    <source>
        <dbReference type="Proteomes" id="UP001152321"/>
    </source>
</evidence>
<evidence type="ECO:0000256" key="3">
    <source>
        <dbReference type="ARBA" id="ARBA00023002"/>
    </source>
</evidence>
<dbReference type="PROSITE" id="PS00687">
    <property type="entry name" value="ALDEHYDE_DEHYDR_GLU"/>
    <property type="match status" value="1"/>
</dbReference>
<dbReference type="InterPro" id="IPR005932">
    <property type="entry name" value="RocA"/>
</dbReference>
<dbReference type="InterPro" id="IPR016163">
    <property type="entry name" value="Ald_DH_C"/>
</dbReference>
<feature type="domain" description="Proline dehydrogenase" evidence="9">
    <location>
        <begin position="128"/>
        <end position="430"/>
    </location>
</feature>
<keyword evidence="3 7" id="KW-0560">Oxidoreductase</keyword>
<comment type="catalytic activity">
    <reaction evidence="5">
        <text>L-glutamate 5-semialdehyde + NAD(+) + H2O = L-glutamate + NADH + 2 H(+)</text>
        <dbReference type="Rhea" id="RHEA:30235"/>
        <dbReference type="ChEBI" id="CHEBI:15377"/>
        <dbReference type="ChEBI" id="CHEBI:15378"/>
        <dbReference type="ChEBI" id="CHEBI:29985"/>
        <dbReference type="ChEBI" id="CHEBI:57540"/>
        <dbReference type="ChEBI" id="CHEBI:57945"/>
        <dbReference type="ChEBI" id="CHEBI:58066"/>
        <dbReference type="EC" id="1.2.1.88"/>
    </reaction>
</comment>
<dbReference type="Gene3D" id="3.20.20.220">
    <property type="match status" value="1"/>
</dbReference>
<dbReference type="InterPro" id="IPR029041">
    <property type="entry name" value="FAD-linked_oxidoreductase-like"/>
</dbReference>
<dbReference type="InterPro" id="IPR041514">
    <property type="entry name" value="PutA_N"/>
</dbReference>
<sequence>MNNDIQSQIVTRGEEIMKRMESQSKASIFSKDFWYGSIMEWSMKNDKFKTNMFRFVDVLPSINSGDEVSRHLKEYFSEDGGALPPVFNVGLGLGSLAPGLMASAIKKNVVGMAKMFITGENPDEALPVLKKARKNKMTFTVDILGEAILSEKEAQEYTNKYVELVTWLAKDAEKWDEVPQIDRDHEGALPKVNASVKMTALYSQIKDMAWDESKKILKDRMRPLFRLGMEKGVFINLDMEQYSVKHLTLEVFTELINEPEFKNYKFFGIVIQAYLRDSFEDVKALTEFAQKRGTPFWVRLVKGAYWDYETIEAEQRGWPVPVYTKKAESDANYEMCAKYLLENIKHIRPAFASHNVRTLAACMVYAEKLNIPKEALEFQMLYGMAEPIKKTLVDMGYRMREYAPVGELIPGMAYLVRRLLENTSNESWLRGKFADNKSVAELLKDPAQGLTPTSPVIPKKPGRFYNEPLLDFAVKADREKMLKALSDFKASMPVNVPLHINGKEISTSNIFERVNPSHADQVVGKINMGSVDHAEQAMQAAQTAFKTWKTVPAAKRADMVDKLADIMTRDKFKLIATQVLEVGKPWAEADGDIGEAIDFCRYYARHMRELASPLRQGALPGELSQYIYKSRGVTAVIAPWNFPLAILAGMVTAAAVTGNTVVMKPAEQSSVVAWGLMKMIVEAGFPAGVINFLPGYGEEVGEYIVNHKFTTTIAFTGSKAVGLHILNKASLVQPGQTHVKRCIIEMGGKNAVIIDNDADLDEAVDGVLYSSFGFSGQKCSAASRVIVLDEVYDRFTDRLVEAAKSIEIGSAENPKAYMGPVVDKEAYERILGTIAEGEKNHKLLFKANVPSNGYYAPATIFGNVPGDAKLAQQEIFGPVVAVIRAKNLDHALEIANSTEYALTGGLFSRSPANIARVKEEFEVGNLYVNRGITGAMVDRHPFGGFKMSGVGSKTGGIDYLKQYMEPICVTENTLRRGFAPLEE</sequence>
<evidence type="ECO:0000256" key="7">
    <source>
        <dbReference type="RuleBase" id="RU003345"/>
    </source>
</evidence>
<keyword evidence="12" id="KW-1185">Reference proteome</keyword>
<dbReference type="InterPro" id="IPR016162">
    <property type="entry name" value="Ald_DH_N"/>
</dbReference>